<feature type="repeat" description="ANK" evidence="1">
    <location>
        <begin position="28"/>
        <end position="60"/>
    </location>
</feature>
<dbReference type="InterPro" id="IPR002110">
    <property type="entry name" value="Ankyrin_rpt"/>
</dbReference>
<evidence type="ECO:0000313" key="2">
    <source>
        <dbReference type="EMBL" id="CAE6126630.1"/>
    </source>
</evidence>
<reference evidence="2" key="1">
    <citation type="submission" date="2021-01" db="EMBL/GenBank/DDBJ databases">
        <authorList>
            <person name="Bezrukov I."/>
        </authorList>
    </citation>
    <scope>NUCLEOTIDE SEQUENCE</scope>
</reference>
<dbReference type="Proteomes" id="UP000682877">
    <property type="component" value="Chromosome 6"/>
</dbReference>
<keyword evidence="1" id="KW-0040">ANK repeat</keyword>
<dbReference type="SMART" id="SM00248">
    <property type="entry name" value="ANK"/>
    <property type="match status" value="3"/>
</dbReference>
<sequence length="387" mass="42777">MMTMKQKMEDEKIVSLLVESGVDLRNYRGQTALMQACQHGHWEFVLFLILLGANIHRSDYLNGSTALHLAALNGHPLCIRILLSEYIPSVPNCWSLLKNKKYSVAGFDPSVLHDVINRAADGGITPLHVAALNGHIETVQLLLDLGASVTQIVSLLVESGVDINLRNYRRQWLVKLLPLTWFGQSSWIGHPFEYDGKEFDLVVRFCKDVETRGQTGYVDIGRFDPLSYFVSSSGNFDFVQVRAFSSLLSCFGLGIIGFYHGDLSNCEQSYDKLGRTSQVNIICGNFRDGRCKAVFASGGLGCICSVTQDSTCRVTDDLAIPCEKPGPLVFKEFKCSSRSDQQSSRWINHTSSCGGFERTHRDGAVTLGFGSFGYSGQVTIVLALVLH</sequence>
<evidence type="ECO:0000256" key="1">
    <source>
        <dbReference type="PROSITE-ProRule" id="PRU00023"/>
    </source>
</evidence>
<dbReference type="Pfam" id="PF00023">
    <property type="entry name" value="Ank"/>
    <property type="match status" value="1"/>
</dbReference>
<protein>
    <submittedName>
        <fullName evidence="2">Uncharacterized protein</fullName>
    </submittedName>
</protein>
<gene>
    <name evidence="2" type="ORF">AARE701A_LOCUS16406</name>
</gene>
<feature type="repeat" description="ANK" evidence="1">
    <location>
        <begin position="122"/>
        <end position="154"/>
    </location>
</feature>
<dbReference type="PROSITE" id="PS50088">
    <property type="entry name" value="ANK_REPEAT"/>
    <property type="match status" value="3"/>
</dbReference>
<organism evidence="2 3">
    <name type="scientific">Arabidopsis arenosa</name>
    <name type="common">Sand rock-cress</name>
    <name type="synonym">Cardaminopsis arenosa</name>
    <dbReference type="NCBI Taxonomy" id="38785"/>
    <lineage>
        <taxon>Eukaryota</taxon>
        <taxon>Viridiplantae</taxon>
        <taxon>Streptophyta</taxon>
        <taxon>Embryophyta</taxon>
        <taxon>Tracheophyta</taxon>
        <taxon>Spermatophyta</taxon>
        <taxon>Magnoliopsida</taxon>
        <taxon>eudicotyledons</taxon>
        <taxon>Gunneridae</taxon>
        <taxon>Pentapetalae</taxon>
        <taxon>rosids</taxon>
        <taxon>malvids</taxon>
        <taxon>Brassicales</taxon>
        <taxon>Brassicaceae</taxon>
        <taxon>Camelineae</taxon>
        <taxon>Arabidopsis</taxon>
    </lineage>
</organism>
<dbReference type="EMBL" id="LR999456">
    <property type="protein sequence ID" value="CAE6126630.1"/>
    <property type="molecule type" value="Genomic_DNA"/>
</dbReference>
<feature type="repeat" description="ANK" evidence="1">
    <location>
        <begin position="62"/>
        <end position="84"/>
    </location>
</feature>
<dbReference type="Pfam" id="PF12796">
    <property type="entry name" value="Ank_2"/>
    <property type="match status" value="1"/>
</dbReference>
<name>A0A8S2ANN6_ARAAE</name>
<keyword evidence="3" id="KW-1185">Reference proteome</keyword>
<evidence type="ECO:0000313" key="3">
    <source>
        <dbReference type="Proteomes" id="UP000682877"/>
    </source>
</evidence>
<dbReference type="PRINTS" id="PR01415">
    <property type="entry name" value="ANKYRIN"/>
</dbReference>
<dbReference type="Gene3D" id="1.25.40.20">
    <property type="entry name" value="Ankyrin repeat-containing domain"/>
    <property type="match status" value="2"/>
</dbReference>
<dbReference type="PANTHER" id="PTHR35752:SF1">
    <property type="entry name" value="G-PROTEIN COUPLED RECEPTOR"/>
    <property type="match status" value="1"/>
</dbReference>
<dbReference type="InterPro" id="IPR036770">
    <property type="entry name" value="Ankyrin_rpt-contain_sf"/>
</dbReference>
<proteinExistence type="predicted"/>
<dbReference type="AlphaFoldDB" id="A0A8S2ANN6"/>
<dbReference type="PROSITE" id="PS50297">
    <property type="entry name" value="ANK_REP_REGION"/>
    <property type="match status" value="3"/>
</dbReference>
<accession>A0A8S2ANN6</accession>
<dbReference type="SUPFAM" id="SSF48403">
    <property type="entry name" value="Ankyrin repeat"/>
    <property type="match status" value="1"/>
</dbReference>
<dbReference type="PANTHER" id="PTHR35752">
    <property type="entry name" value="G-PROTEIN COUPLED RECEPTOR"/>
    <property type="match status" value="1"/>
</dbReference>